<gene>
    <name evidence="2" type="ORF">An18g02960</name>
</gene>
<feature type="compositionally biased region" description="Basic and acidic residues" evidence="1">
    <location>
        <begin position="402"/>
        <end position="411"/>
    </location>
</feature>
<organism evidence="2">
    <name type="scientific">Aspergillus niger</name>
    <dbReference type="NCBI Taxonomy" id="5061"/>
    <lineage>
        <taxon>Eukaryota</taxon>
        <taxon>Fungi</taxon>
        <taxon>Dikarya</taxon>
        <taxon>Ascomycota</taxon>
        <taxon>Pezizomycotina</taxon>
        <taxon>Eurotiomycetes</taxon>
        <taxon>Eurotiomycetidae</taxon>
        <taxon>Eurotiales</taxon>
        <taxon>Aspergillaceae</taxon>
        <taxon>Aspergillus</taxon>
        <taxon>Aspergillus subgen. Circumdati</taxon>
    </lineage>
</organism>
<sequence length="422" mass="48241">MLDGVYISHDLNHTVLSLVRWILGSNSCQKETPVYETALISADRQSFSSDLLNSYNIPLTIPRSSAMEQPQNLRSLFAEAKAEKSALEARPDSNTDAYRSDVNATIAKLEKCQRLVGLLSLFSSNEPLEDISTTDIQYLTVEYHLADLLQRTYSSDREALLRRALGQYERFLARLDDYDVLNEKDKKLYERYTSNPSSFSLTTTNDAATRREVKINRFREEKELKQKLEYFANNQNRLQSDDEDVRKLYIAEINLYIHQSFQSLDLLSQELTMLSTIRNAAPNPADPLQDDPRRRNQTSESSYSERLDPPLAELLRGGKFGPILSKEGKPMQPFTLLDRRTQLQQGVFRSGHNLPTMTIDEYLEEEKRRGNVIEGGGEKSGMKPEVDEDDMDLADEETMKARAWDEYKEANPRGSGNTLNRG</sequence>
<feature type="region of interest" description="Disordered" evidence="1">
    <location>
        <begin position="280"/>
        <end position="311"/>
    </location>
</feature>
<dbReference type="Pfam" id="PF04177">
    <property type="entry name" value="TAP42"/>
    <property type="match status" value="1"/>
</dbReference>
<evidence type="ECO:0000256" key="1">
    <source>
        <dbReference type="SAM" id="MobiDB-lite"/>
    </source>
</evidence>
<dbReference type="AlphaFoldDB" id="A0AAJ6QIA4"/>
<dbReference type="InterPro" id="IPR007304">
    <property type="entry name" value="TAP46-like"/>
</dbReference>
<reference evidence="2" key="2">
    <citation type="submission" date="2025-08" db="UniProtKB">
        <authorList>
            <consortium name="RefSeq"/>
        </authorList>
    </citation>
    <scope>IDENTIFICATION</scope>
</reference>
<dbReference type="GeneID" id="4989858"/>
<dbReference type="KEGG" id="ang:An18g02960"/>
<accession>A0AAJ6QIA4</accession>
<dbReference type="InterPro" id="IPR038511">
    <property type="entry name" value="TAP42/TAP46-like_sf"/>
</dbReference>
<feature type="region of interest" description="Disordered" evidence="1">
    <location>
        <begin position="402"/>
        <end position="422"/>
    </location>
</feature>
<reference evidence="2" key="1">
    <citation type="submission" date="2025-02" db="EMBL/GenBank/DDBJ databases">
        <authorList>
            <consortium name="NCBI Genome Project"/>
        </authorList>
    </citation>
    <scope>NUCLEOTIDE SEQUENCE</scope>
</reference>
<dbReference type="PANTHER" id="PTHR10933:SF9">
    <property type="entry name" value="IMMUNOGLOBULIN-BINDING PROTEIN 1"/>
    <property type="match status" value="1"/>
</dbReference>
<name>A0AAJ6QIA4_ASPNG</name>
<dbReference type="VEuPathDB" id="FungiDB:An18g02960"/>
<dbReference type="PANTHER" id="PTHR10933">
    <property type="entry name" value="IMMUNOGLOBULIN-BINDING PROTEIN 1"/>
    <property type="match status" value="1"/>
</dbReference>
<evidence type="ECO:0000313" key="2">
    <source>
        <dbReference type="RefSeq" id="XP_001398756.3"/>
    </source>
</evidence>
<dbReference type="Gene3D" id="1.25.40.540">
    <property type="entry name" value="TAP42-like family"/>
    <property type="match status" value="1"/>
</dbReference>
<dbReference type="RefSeq" id="XP_001398756.3">
    <property type="nucleotide sequence ID" value="XM_001398719.3"/>
</dbReference>
<protein>
    <submittedName>
        <fullName evidence="2">Uncharacterized protein</fullName>
    </submittedName>
</protein>
<proteinExistence type="predicted"/>